<organism evidence="2 3">
    <name type="scientific">Anaerotignum lactatifermentans</name>
    <dbReference type="NCBI Taxonomy" id="160404"/>
    <lineage>
        <taxon>Bacteria</taxon>
        <taxon>Bacillati</taxon>
        <taxon>Bacillota</taxon>
        <taxon>Clostridia</taxon>
        <taxon>Lachnospirales</taxon>
        <taxon>Anaerotignaceae</taxon>
        <taxon>Anaerotignum</taxon>
    </lineage>
</organism>
<accession>A0A1Y3UHX2</accession>
<dbReference type="EMBL" id="NFHM01000004">
    <property type="protein sequence ID" value="OUN44980.1"/>
    <property type="molecule type" value="Genomic_DNA"/>
</dbReference>
<dbReference type="Pfam" id="PF11738">
    <property type="entry name" value="DUF3298"/>
    <property type="match status" value="1"/>
</dbReference>
<dbReference type="Proteomes" id="UP000195455">
    <property type="component" value="Unassembled WGS sequence"/>
</dbReference>
<protein>
    <submittedName>
        <fullName evidence="2">DUF3298 domain-containing protein</fullName>
    </submittedName>
</protein>
<evidence type="ECO:0000313" key="3">
    <source>
        <dbReference type="Proteomes" id="UP000195455"/>
    </source>
</evidence>
<name>A0A1Y3UHX2_9FIRM</name>
<dbReference type="InterPro" id="IPR037126">
    <property type="entry name" value="PdaC/RsiV-like_sf"/>
</dbReference>
<gene>
    <name evidence="2" type="ORF">B5G26_04380</name>
</gene>
<sequence>MEMWKEEYDQIPVPQEARDRIEAGIMRARLEKKRSDRMKNMKRTGVTAAALVLTFGIAVNASPVVAQAMDGIPVIGSIARVVTIRNYNESTDNGMMADISVPQIDGNVAANAEMDAYAKELIARYEKEVVAQLGQEEGHYALESSYEVVSDNDKYVSIRINTVETMASGAEFVKIFTVDKATGQTVSLKDYLNSPEKLEAVSQNIKDQMAAQMAEDEGKVYFTEGEVGGFTGLTGDENFYLNEAGELVIVFGEYEVAPGYMGTVSFTIPKDVTK</sequence>
<evidence type="ECO:0000259" key="1">
    <source>
        <dbReference type="Pfam" id="PF11738"/>
    </source>
</evidence>
<dbReference type="Gene3D" id="3.90.640.20">
    <property type="entry name" value="Heat-shock cognate protein, ATPase"/>
    <property type="match status" value="1"/>
</dbReference>
<feature type="domain" description="DUF3298" evidence="1">
    <location>
        <begin position="196"/>
        <end position="270"/>
    </location>
</feature>
<evidence type="ECO:0000313" key="2">
    <source>
        <dbReference type="EMBL" id="OUN44980.1"/>
    </source>
</evidence>
<reference evidence="3" key="1">
    <citation type="submission" date="2017-04" db="EMBL/GenBank/DDBJ databases">
        <title>Function of individual gut microbiota members based on whole genome sequencing of pure cultures obtained from chicken caecum.</title>
        <authorList>
            <person name="Medvecky M."/>
            <person name="Cejkova D."/>
            <person name="Polansky O."/>
            <person name="Karasova D."/>
            <person name="Kubasova T."/>
            <person name="Cizek A."/>
            <person name="Rychlik I."/>
        </authorList>
    </citation>
    <scope>NUCLEOTIDE SEQUENCE [LARGE SCALE GENOMIC DNA]</scope>
    <source>
        <strain evidence="3">An75</strain>
    </source>
</reference>
<dbReference type="Gene3D" id="3.30.565.40">
    <property type="entry name" value="Fervidobacterium nodosum Rt17-B1 like"/>
    <property type="match status" value="1"/>
</dbReference>
<dbReference type="AlphaFoldDB" id="A0A1Y3UHX2"/>
<dbReference type="InterPro" id="IPR021729">
    <property type="entry name" value="DUF3298"/>
</dbReference>
<comment type="caution">
    <text evidence="2">The sequence shown here is derived from an EMBL/GenBank/DDBJ whole genome shotgun (WGS) entry which is preliminary data.</text>
</comment>
<proteinExistence type="predicted"/>